<protein>
    <submittedName>
        <fullName evidence="3">Uncharacterized protein</fullName>
    </submittedName>
</protein>
<keyword evidence="2" id="KW-0812">Transmembrane</keyword>
<dbReference type="HOGENOM" id="CLU_2841761_0_0_11"/>
<accession>D5UEX9</accession>
<name>D5UEX9_CELFN</name>
<dbReference type="EMBL" id="CP001964">
    <property type="protein sequence ID" value="ADG74789.1"/>
    <property type="molecule type" value="Genomic_DNA"/>
</dbReference>
<proteinExistence type="predicted"/>
<reference evidence="3 4" key="1">
    <citation type="journal article" date="2010" name="Stand. Genomic Sci.">
        <title>Complete genome sequence of Cellulomonas flavigena type strain (134).</title>
        <authorList>
            <person name="Abt B."/>
            <person name="Foster B."/>
            <person name="Lapidus A."/>
            <person name="Clum A."/>
            <person name="Sun H."/>
            <person name="Pukall R."/>
            <person name="Lucas S."/>
            <person name="Glavina Del Rio T."/>
            <person name="Nolan M."/>
            <person name="Tice H."/>
            <person name="Cheng J.F."/>
            <person name="Pitluck S."/>
            <person name="Liolios K."/>
            <person name="Ivanova N."/>
            <person name="Mavromatis K."/>
            <person name="Ovchinnikova G."/>
            <person name="Pati A."/>
            <person name="Goodwin L."/>
            <person name="Chen A."/>
            <person name="Palaniappan K."/>
            <person name="Land M."/>
            <person name="Hauser L."/>
            <person name="Chang Y.J."/>
            <person name="Jeffries C.D."/>
            <person name="Rohde M."/>
            <person name="Goker M."/>
            <person name="Woyke T."/>
            <person name="Bristow J."/>
            <person name="Eisen J.A."/>
            <person name="Markowitz V."/>
            <person name="Hugenholtz P."/>
            <person name="Kyrpides N.C."/>
            <person name="Klenk H.P."/>
        </authorList>
    </citation>
    <scope>NUCLEOTIDE SEQUENCE [LARGE SCALE GENOMIC DNA]</scope>
    <source>
        <strain evidence="4">ATCC 482 / DSM 20109 / BCRC 11376 / JCM 18109 / NBRC 3775 / NCIMB 8073 / NRS 134</strain>
    </source>
</reference>
<keyword evidence="2" id="KW-0472">Membrane</keyword>
<sequence>MSRTSGVVSHPLSSGGPRSRPVSTARIVHIACAAVSGAWVWFGVSDVLVVVVTSRLSPAATERFP</sequence>
<evidence type="ECO:0000256" key="2">
    <source>
        <dbReference type="SAM" id="Phobius"/>
    </source>
</evidence>
<dbReference type="KEGG" id="cfl:Cfla_1892"/>
<evidence type="ECO:0000313" key="4">
    <source>
        <dbReference type="Proteomes" id="UP000000849"/>
    </source>
</evidence>
<keyword evidence="4" id="KW-1185">Reference proteome</keyword>
<evidence type="ECO:0000256" key="1">
    <source>
        <dbReference type="SAM" id="MobiDB-lite"/>
    </source>
</evidence>
<evidence type="ECO:0000313" key="3">
    <source>
        <dbReference type="EMBL" id="ADG74789.1"/>
    </source>
</evidence>
<keyword evidence="2" id="KW-1133">Transmembrane helix</keyword>
<dbReference type="AlphaFoldDB" id="D5UEX9"/>
<feature type="transmembrane region" description="Helical" evidence="2">
    <location>
        <begin position="27"/>
        <end position="53"/>
    </location>
</feature>
<dbReference type="STRING" id="446466.Cfla_1892"/>
<organism evidence="3 4">
    <name type="scientific">Cellulomonas flavigena (strain ATCC 482 / DSM 20109 / BCRC 11376 / JCM 18109 / NBRC 3775 / NCIMB 8073 / NRS 134)</name>
    <dbReference type="NCBI Taxonomy" id="446466"/>
    <lineage>
        <taxon>Bacteria</taxon>
        <taxon>Bacillati</taxon>
        <taxon>Actinomycetota</taxon>
        <taxon>Actinomycetes</taxon>
        <taxon>Micrococcales</taxon>
        <taxon>Cellulomonadaceae</taxon>
        <taxon>Cellulomonas</taxon>
    </lineage>
</organism>
<feature type="region of interest" description="Disordered" evidence="1">
    <location>
        <begin position="1"/>
        <end position="22"/>
    </location>
</feature>
<dbReference type="Proteomes" id="UP000000849">
    <property type="component" value="Chromosome"/>
</dbReference>
<gene>
    <name evidence="3" type="ordered locus">Cfla_1892</name>
</gene>